<protein>
    <recommendedName>
        <fullName evidence="3">Lipoprotein</fullName>
    </recommendedName>
</protein>
<comment type="caution">
    <text evidence="1">The sequence shown here is derived from an EMBL/GenBank/DDBJ whole genome shotgun (WGS) entry which is preliminary data.</text>
</comment>
<dbReference type="AlphaFoldDB" id="A0A833JEC2"/>
<accession>A0A833JEC2</accession>
<sequence length="333" mass="36852">MSEKKIFLKSILLSGFIFLISGCTSLTGKKENVSIVNAPAVKPAPSVIDPPPSSTTQTPIRIVLTEKDFEKILSTLKEIEDNFISQNCSTVLDLAKSLDKYSKTFPIDSYPTLSQAAVYVCDAKAGLDNPNRLHNAIAVLKATQLRYPIINEAWLKNTISDFYIALGEKDNALTEKRVARDLILAQQLDISSLNSQILQLNPQEPGLQMTNSGALTDAPNQTIDQIVSSAKQMLDNDSPEQALALIDTIPNDKRSDSIKRLRSDAEKNLVMNLRFKVRALFVRASQQTGATRKDTLSQCLQILQGIIKNYPGYSDMLAVQNNLKQVQREMSKP</sequence>
<dbReference type="EMBL" id="WFLN01000007">
    <property type="protein sequence ID" value="KAB8029799.1"/>
    <property type="molecule type" value="Genomic_DNA"/>
</dbReference>
<name>A0A833JEC2_9BACT</name>
<keyword evidence="2" id="KW-1185">Reference proteome</keyword>
<dbReference type="PROSITE" id="PS51257">
    <property type="entry name" value="PROKAR_LIPOPROTEIN"/>
    <property type="match status" value="1"/>
</dbReference>
<proteinExistence type="predicted"/>
<gene>
    <name evidence="1" type="ORF">GCL57_09670</name>
</gene>
<evidence type="ECO:0000313" key="2">
    <source>
        <dbReference type="Proteomes" id="UP000442694"/>
    </source>
</evidence>
<reference evidence="1 2" key="1">
    <citation type="submission" date="2019-10" db="EMBL/GenBank/DDBJ databases">
        <title>New genus of Silvanigrellaceae.</title>
        <authorList>
            <person name="Pitt A."/>
            <person name="Hahn M.W."/>
        </authorList>
    </citation>
    <scope>NUCLEOTIDE SEQUENCE [LARGE SCALE GENOMIC DNA]</scope>
    <source>
        <strain evidence="1 2">33A1-SZDP</strain>
    </source>
</reference>
<dbReference type="Proteomes" id="UP000442694">
    <property type="component" value="Unassembled WGS sequence"/>
</dbReference>
<organism evidence="1 2">
    <name type="scientific">Fluviispira multicolorata</name>
    <dbReference type="NCBI Taxonomy" id="2654512"/>
    <lineage>
        <taxon>Bacteria</taxon>
        <taxon>Pseudomonadati</taxon>
        <taxon>Bdellovibrionota</taxon>
        <taxon>Oligoflexia</taxon>
        <taxon>Silvanigrellales</taxon>
        <taxon>Silvanigrellaceae</taxon>
        <taxon>Fluviispira</taxon>
    </lineage>
</organism>
<evidence type="ECO:0000313" key="1">
    <source>
        <dbReference type="EMBL" id="KAB8029799.1"/>
    </source>
</evidence>
<evidence type="ECO:0008006" key="3">
    <source>
        <dbReference type="Google" id="ProtNLM"/>
    </source>
</evidence>
<dbReference type="RefSeq" id="WP_152213142.1">
    <property type="nucleotide sequence ID" value="NZ_WFLN01000007.1"/>
</dbReference>